<dbReference type="SUPFAM" id="SSF47413">
    <property type="entry name" value="lambda repressor-like DNA-binding domains"/>
    <property type="match status" value="1"/>
</dbReference>
<keyword evidence="2" id="KW-1185">Reference proteome</keyword>
<evidence type="ECO:0000313" key="2">
    <source>
        <dbReference type="Proteomes" id="UP000319486"/>
    </source>
</evidence>
<dbReference type="GO" id="GO:0003677">
    <property type="term" value="F:DNA binding"/>
    <property type="evidence" value="ECO:0007669"/>
    <property type="project" value="InterPro"/>
</dbReference>
<comment type="caution">
    <text evidence="1">The sequence shown here is derived from an EMBL/GenBank/DDBJ whole genome shotgun (WGS) entry which is preliminary data.</text>
</comment>
<dbReference type="EMBL" id="RCZO01000006">
    <property type="protein sequence ID" value="TPG08302.1"/>
    <property type="molecule type" value="Genomic_DNA"/>
</dbReference>
<evidence type="ECO:0008006" key="3">
    <source>
        <dbReference type="Google" id="ProtNLM"/>
    </source>
</evidence>
<sequence>MSDSLDLRVKRPQRAIPESEWTWASEAAAIASMIALSGLQEKTVAIEADIDNSTLAKVKQGTARPSSDHLEKMMDATGSEAWLYFWLLRRGYDPKSLRKLESETERHLREAREALDAERVKVRVLTAALRGETA</sequence>
<evidence type="ECO:0000313" key="1">
    <source>
        <dbReference type="EMBL" id="TPG08302.1"/>
    </source>
</evidence>
<dbReference type="Proteomes" id="UP000319486">
    <property type="component" value="Unassembled WGS sequence"/>
</dbReference>
<proteinExistence type="predicted"/>
<name>A0A502C677_9GAMM</name>
<protein>
    <recommendedName>
        <fullName evidence="3">XRE family transcriptional regulator</fullName>
    </recommendedName>
</protein>
<accession>A0A502C677</accession>
<organism evidence="1 2">
    <name type="scientific">Rhodanobacter glycinis</name>
    <dbReference type="NCBI Taxonomy" id="582702"/>
    <lineage>
        <taxon>Bacteria</taxon>
        <taxon>Pseudomonadati</taxon>
        <taxon>Pseudomonadota</taxon>
        <taxon>Gammaproteobacteria</taxon>
        <taxon>Lysobacterales</taxon>
        <taxon>Rhodanobacteraceae</taxon>
        <taxon>Rhodanobacter</taxon>
    </lineage>
</organism>
<gene>
    <name evidence="1" type="ORF">EAH88_11760</name>
</gene>
<dbReference type="InterPro" id="IPR010982">
    <property type="entry name" value="Lambda_DNA-bd_dom_sf"/>
</dbReference>
<reference evidence="1 2" key="1">
    <citation type="journal article" date="2019" name="Environ. Microbiol.">
        <title>Species interactions and distinct microbial communities in high Arctic permafrost affected cryosols are associated with the CH4 and CO2 gas fluxes.</title>
        <authorList>
            <person name="Altshuler I."/>
            <person name="Hamel J."/>
            <person name="Turney S."/>
            <person name="Magnuson E."/>
            <person name="Levesque R."/>
            <person name="Greer C."/>
            <person name="Whyte L.G."/>
        </authorList>
    </citation>
    <scope>NUCLEOTIDE SEQUENCE [LARGE SCALE GENOMIC DNA]</scope>
    <source>
        <strain evidence="1 2">S13Y</strain>
    </source>
</reference>
<dbReference type="AlphaFoldDB" id="A0A502C677"/>
<dbReference type="RefSeq" id="WP_140652842.1">
    <property type="nucleotide sequence ID" value="NZ_RCZO01000006.1"/>
</dbReference>